<dbReference type="PRINTS" id="PR00032">
    <property type="entry name" value="HTHARAC"/>
</dbReference>
<name>A0ABW6BYV7_9BACT</name>
<dbReference type="InterPro" id="IPR011256">
    <property type="entry name" value="Reg_factor_effector_dom_sf"/>
</dbReference>
<dbReference type="Proteomes" id="UP001597641">
    <property type="component" value="Unassembled WGS sequence"/>
</dbReference>
<evidence type="ECO:0000313" key="6">
    <source>
        <dbReference type="Proteomes" id="UP001597641"/>
    </source>
</evidence>
<reference evidence="6" key="1">
    <citation type="journal article" date="2019" name="Int. J. Syst. Evol. Microbiol.">
        <title>The Global Catalogue of Microorganisms (GCM) 10K type strain sequencing project: providing services to taxonomists for standard genome sequencing and annotation.</title>
        <authorList>
            <consortium name="The Broad Institute Genomics Platform"/>
            <consortium name="The Broad Institute Genome Sequencing Center for Infectious Disease"/>
            <person name="Wu L."/>
            <person name="Ma J."/>
        </authorList>
    </citation>
    <scope>NUCLEOTIDE SEQUENCE [LARGE SCALE GENOMIC DNA]</scope>
    <source>
        <strain evidence="6">KCTC 23984</strain>
    </source>
</reference>
<evidence type="ECO:0000256" key="1">
    <source>
        <dbReference type="ARBA" id="ARBA00023015"/>
    </source>
</evidence>
<keyword evidence="3" id="KW-0804">Transcription</keyword>
<dbReference type="InterPro" id="IPR050908">
    <property type="entry name" value="SmbC-like"/>
</dbReference>
<dbReference type="RefSeq" id="WP_377488226.1">
    <property type="nucleotide sequence ID" value="NZ_JBHUOX010000018.1"/>
</dbReference>
<dbReference type="InterPro" id="IPR029442">
    <property type="entry name" value="GyrI-like"/>
</dbReference>
<dbReference type="SUPFAM" id="SSF46689">
    <property type="entry name" value="Homeodomain-like"/>
    <property type="match status" value="2"/>
</dbReference>
<organism evidence="5 6">
    <name type="scientific">Pontibacter toksunensis</name>
    <dbReference type="NCBI Taxonomy" id="1332631"/>
    <lineage>
        <taxon>Bacteria</taxon>
        <taxon>Pseudomonadati</taxon>
        <taxon>Bacteroidota</taxon>
        <taxon>Cytophagia</taxon>
        <taxon>Cytophagales</taxon>
        <taxon>Hymenobacteraceae</taxon>
        <taxon>Pontibacter</taxon>
    </lineage>
</organism>
<dbReference type="InterPro" id="IPR010499">
    <property type="entry name" value="AraC_E-bd"/>
</dbReference>
<evidence type="ECO:0000313" key="5">
    <source>
        <dbReference type="EMBL" id="MFD3002575.1"/>
    </source>
</evidence>
<evidence type="ECO:0000256" key="2">
    <source>
        <dbReference type="ARBA" id="ARBA00023125"/>
    </source>
</evidence>
<dbReference type="SMART" id="SM00342">
    <property type="entry name" value="HTH_ARAC"/>
    <property type="match status" value="1"/>
</dbReference>
<dbReference type="SUPFAM" id="SSF55136">
    <property type="entry name" value="Probable bacterial effector-binding domain"/>
    <property type="match status" value="1"/>
</dbReference>
<dbReference type="SMART" id="SM00871">
    <property type="entry name" value="AraC_E_bind"/>
    <property type="match status" value="1"/>
</dbReference>
<evidence type="ECO:0000259" key="4">
    <source>
        <dbReference type="PROSITE" id="PS01124"/>
    </source>
</evidence>
<protein>
    <submittedName>
        <fullName evidence="5">GyrI-like domain-containing protein</fullName>
    </submittedName>
</protein>
<dbReference type="Gene3D" id="1.10.10.60">
    <property type="entry name" value="Homeodomain-like"/>
    <property type="match status" value="2"/>
</dbReference>
<dbReference type="Pfam" id="PF06445">
    <property type="entry name" value="GyrI-like"/>
    <property type="match status" value="1"/>
</dbReference>
<dbReference type="PANTHER" id="PTHR40055">
    <property type="entry name" value="TRANSCRIPTIONAL REGULATOR YGIV-RELATED"/>
    <property type="match status" value="1"/>
</dbReference>
<proteinExistence type="predicted"/>
<dbReference type="InterPro" id="IPR020449">
    <property type="entry name" value="Tscrpt_reg_AraC-type_HTH"/>
</dbReference>
<keyword evidence="6" id="KW-1185">Reference proteome</keyword>
<evidence type="ECO:0000256" key="3">
    <source>
        <dbReference type="ARBA" id="ARBA00023163"/>
    </source>
</evidence>
<dbReference type="PROSITE" id="PS01124">
    <property type="entry name" value="HTH_ARAC_FAMILY_2"/>
    <property type="match status" value="1"/>
</dbReference>
<comment type="caution">
    <text evidence="5">The sequence shown here is derived from an EMBL/GenBank/DDBJ whole genome shotgun (WGS) entry which is preliminary data.</text>
</comment>
<dbReference type="EMBL" id="JBHUOX010000018">
    <property type="protein sequence ID" value="MFD3002575.1"/>
    <property type="molecule type" value="Genomic_DNA"/>
</dbReference>
<keyword evidence="1" id="KW-0805">Transcription regulation</keyword>
<dbReference type="Pfam" id="PF12833">
    <property type="entry name" value="HTH_18"/>
    <property type="match status" value="1"/>
</dbReference>
<keyword evidence="2" id="KW-0238">DNA-binding</keyword>
<dbReference type="InterPro" id="IPR018060">
    <property type="entry name" value="HTH_AraC"/>
</dbReference>
<accession>A0ABW6BYV7</accession>
<dbReference type="InterPro" id="IPR009057">
    <property type="entry name" value="Homeodomain-like_sf"/>
</dbReference>
<feature type="domain" description="HTH araC/xylS-type" evidence="4">
    <location>
        <begin position="3"/>
        <end position="101"/>
    </location>
</feature>
<dbReference type="PANTHER" id="PTHR40055:SF1">
    <property type="entry name" value="TRANSCRIPTIONAL REGULATOR YGIV-RELATED"/>
    <property type="match status" value="1"/>
</dbReference>
<sequence>MLDAALAYINNHLEENITLDKLASVTGYSPYYLHRKLKEELQEPVGNFIIKQRVQSAAYLLHFTELSVTDIRLLVGYDNDSAFSRVFKKVKGISPREFRKKQLLNASSVTTDRYISLKCEIVRLPKQQAVLFPCIGNYFSRDIFRVWEKVGCFLQEQNLSPENFTFYSVFHDCQNVNPDSVCRYDAAIVSKNTAALSVSKNFVAELPGGKFARYKFCCPVAEYEQVTRVINEHLFCEMKLKHRDSVSYFQYYTLPTPASLDNLFIEWYLPVH</sequence>
<dbReference type="Gene3D" id="3.20.80.10">
    <property type="entry name" value="Regulatory factor, effector binding domain"/>
    <property type="match status" value="1"/>
</dbReference>
<gene>
    <name evidence="5" type="ORF">ACFS7Z_19540</name>
</gene>